<reference evidence="2 3" key="1">
    <citation type="journal article" date="2016" name="Nat. Commun.">
        <title>Thousands of microbial genomes shed light on interconnected biogeochemical processes in an aquifer system.</title>
        <authorList>
            <person name="Anantharaman K."/>
            <person name="Brown C.T."/>
            <person name="Hug L.A."/>
            <person name="Sharon I."/>
            <person name="Castelle C.J."/>
            <person name="Probst A.J."/>
            <person name="Thomas B.C."/>
            <person name="Singh A."/>
            <person name="Wilkins M.J."/>
            <person name="Karaoz U."/>
            <person name="Brodie E.L."/>
            <person name="Williams K.H."/>
            <person name="Hubbard S.S."/>
            <person name="Banfield J.F."/>
        </authorList>
    </citation>
    <scope>NUCLEOTIDE SEQUENCE [LARGE SCALE GENOMIC DNA]</scope>
</reference>
<dbReference type="Proteomes" id="UP000178993">
    <property type="component" value="Unassembled WGS sequence"/>
</dbReference>
<feature type="transmembrane region" description="Helical" evidence="1">
    <location>
        <begin position="15"/>
        <end position="39"/>
    </location>
</feature>
<dbReference type="EMBL" id="MEXL01000035">
    <property type="protein sequence ID" value="OGD01935.1"/>
    <property type="molecule type" value="Genomic_DNA"/>
</dbReference>
<organism evidence="2 3">
    <name type="scientific">Candidatus Amesbacteria bacterium RIFCSPHIGHO2_12_FULL_48_14</name>
    <dbReference type="NCBI Taxonomy" id="1797257"/>
    <lineage>
        <taxon>Bacteria</taxon>
        <taxon>Candidatus Amesiibacteriota</taxon>
    </lineage>
</organism>
<evidence type="ECO:0000313" key="3">
    <source>
        <dbReference type="Proteomes" id="UP000178993"/>
    </source>
</evidence>
<evidence type="ECO:0000256" key="1">
    <source>
        <dbReference type="SAM" id="Phobius"/>
    </source>
</evidence>
<keyword evidence="1" id="KW-0472">Membrane</keyword>
<comment type="caution">
    <text evidence="2">The sequence shown here is derived from an EMBL/GenBank/DDBJ whole genome shotgun (WGS) entry which is preliminary data.</text>
</comment>
<keyword evidence="1" id="KW-1133">Transmembrane helix</keyword>
<gene>
    <name evidence="2" type="ORF">A3E17_02955</name>
</gene>
<name>A0A1F4Z6L0_9BACT</name>
<accession>A0A1F4Z6L0</accession>
<proteinExistence type="predicted"/>
<evidence type="ECO:0000313" key="2">
    <source>
        <dbReference type="EMBL" id="OGD01935.1"/>
    </source>
</evidence>
<dbReference type="AlphaFoldDB" id="A0A1F4Z6L0"/>
<keyword evidence="1" id="KW-0812">Transmembrane</keyword>
<sequence>MFDLLLGFNRTDAGFSTLLLLLALALSITLVWFIIKIIISIRLAKRQSEGVPFSSLNIRVGTGFKPVLTTA</sequence>
<protein>
    <submittedName>
        <fullName evidence="2">Uncharacterized protein</fullName>
    </submittedName>
</protein>